<organism evidence="2">
    <name type="scientific">Candidatus Methanophaga sp. ANME-1 ERB7</name>
    <dbReference type="NCBI Taxonomy" id="2759913"/>
    <lineage>
        <taxon>Archaea</taxon>
        <taxon>Methanobacteriati</taxon>
        <taxon>Methanobacteriota</taxon>
        <taxon>Stenosarchaea group</taxon>
        <taxon>Methanomicrobia</taxon>
        <taxon>Candidatus Methanophagales</taxon>
        <taxon>Candidatus Methanophagaceae</taxon>
        <taxon>Candidatus Methanophaga</taxon>
    </lineage>
</organism>
<dbReference type="AlphaFoldDB" id="A0A7G9Z6Q9"/>
<dbReference type="EMBL" id="MT631633">
    <property type="protein sequence ID" value="QNO55943.1"/>
    <property type="molecule type" value="Genomic_DNA"/>
</dbReference>
<sequence length="59" mass="6439">MVFLVSYTNTNSELTNERKLGDDSTAIYLTGGTRCRDSRRTSDFGMGAPAGVPRQSHLS</sequence>
<gene>
    <name evidence="2" type="ORF">JGNPCJAK_00047</name>
</gene>
<evidence type="ECO:0000256" key="1">
    <source>
        <dbReference type="SAM" id="MobiDB-lite"/>
    </source>
</evidence>
<accession>A0A7G9Z6Q9</accession>
<evidence type="ECO:0000313" key="2">
    <source>
        <dbReference type="EMBL" id="QNO55943.1"/>
    </source>
</evidence>
<feature type="region of interest" description="Disordered" evidence="1">
    <location>
        <begin position="38"/>
        <end position="59"/>
    </location>
</feature>
<protein>
    <submittedName>
        <fullName evidence="2">Uncharacterized protein</fullName>
    </submittedName>
</protein>
<proteinExistence type="predicted"/>
<name>A0A7G9Z6Q9_9EURY</name>
<reference evidence="2" key="1">
    <citation type="submission" date="2020-06" db="EMBL/GenBank/DDBJ databases">
        <title>Unique genomic features of the anaerobic methanotrophic archaea.</title>
        <authorList>
            <person name="Chadwick G.L."/>
            <person name="Skennerton C.T."/>
            <person name="Laso-Perez R."/>
            <person name="Leu A.O."/>
            <person name="Speth D.R."/>
            <person name="Yu H."/>
            <person name="Morgan-Lang C."/>
            <person name="Hatzenpichler R."/>
            <person name="Goudeau D."/>
            <person name="Malmstrom R."/>
            <person name="Brazelton W.J."/>
            <person name="Woyke T."/>
            <person name="Hallam S.J."/>
            <person name="Tyson G.W."/>
            <person name="Wegener G."/>
            <person name="Boetius A."/>
            <person name="Orphan V."/>
        </authorList>
    </citation>
    <scope>NUCLEOTIDE SEQUENCE</scope>
</reference>